<protein>
    <recommendedName>
        <fullName evidence="3">Heme-binding protein</fullName>
    </recommendedName>
</protein>
<dbReference type="STRING" id="311410.LA5095_02338"/>
<dbReference type="PANTHER" id="PTHR34309:SF10">
    <property type="entry name" value="SLR1406 PROTEIN"/>
    <property type="match status" value="1"/>
</dbReference>
<evidence type="ECO:0008006" key="3">
    <source>
        <dbReference type="Google" id="ProtNLM"/>
    </source>
</evidence>
<dbReference type="SUPFAM" id="SSF143744">
    <property type="entry name" value="GlcG-like"/>
    <property type="match status" value="1"/>
</dbReference>
<dbReference type="PANTHER" id="PTHR34309">
    <property type="entry name" value="SLR1406 PROTEIN"/>
    <property type="match status" value="1"/>
</dbReference>
<dbReference type="OrthoDB" id="9815788at2"/>
<dbReference type="InterPro" id="IPR052517">
    <property type="entry name" value="GlcG_carb_metab_protein"/>
</dbReference>
<dbReference type="InterPro" id="IPR005624">
    <property type="entry name" value="PduO/GlcC-like"/>
</dbReference>
<organism evidence="1 2">
    <name type="scientific">Roseibium album</name>
    <dbReference type="NCBI Taxonomy" id="311410"/>
    <lineage>
        <taxon>Bacteria</taxon>
        <taxon>Pseudomonadati</taxon>
        <taxon>Pseudomonadota</taxon>
        <taxon>Alphaproteobacteria</taxon>
        <taxon>Hyphomicrobiales</taxon>
        <taxon>Stappiaceae</taxon>
        <taxon>Roseibium</taxon>
    </lineage>
</organism>
<reference evidence="2" key="1">
    <citation type="submission" date="2015-07" db="EMBL/GenBank/DDBJ databases">
        <authorList>
            <person name="Rodrigo-Torres Lidia"/>
            <person name="Arahal R.David."/>
        </authorList>
    </citation>
    <scope>NUCLEOTIDE SEQUENCE [LARGE SCALE GENOMIC DNA]</scope>
    <source>
        <strain evidence="2">CECT 5096</strain>
    </source>
</reference>
<evidence type="ECO:0000313" key="1">
    <source>
        <dbReference type="EMBL" id="CTQ66699.1"/>
    </source>
</evidence>
<dbReference type="Pfam" id="PF03928">
    <property type="entry name" value="HbpS-like"/>
    <property type="match status" value="1"/>
</dbReference>
<dbReference type="GeneID" id="97668622"/>
<dbReference type="AlphaFoldDB" id="A0A0M6ZAW1"/>
<dbReference type="InterPro" id="IPR038084">
    <property type="entry name" value="PduO/GlcC-like_sf"/>
</dbReference>
<dbReference type="Proteomes" id="UP000049983">
    <property type="component" value="Unassembled WGS sequence"/>
</dbReference>
<dbReference type="Gene3D" id="3.30.450.150">
    <property type="entry name" value="Haem-degrading domain"/>
    <property type="match status" value="1"/>
</dbReference>
<gene>
    <name evidence="1" type="ORF">LA5096_01195</name>
</gene>
<accession>A0A0M6ZAW1</accession>
<evidence type="ECO:0000313" key="2">
    <source>
        <dbReference type="Proteomes" id="UP000049983"/>
    </source>
</evidence>
<sequence>MANGISLSTAETITSAAFAKAAELGLKPLTVVVLDAGGHTIILKRQDGSSNLRPEIATGKANGALAVGTGTRWLNANAETRPHFVNALNGVAGGNIIPVPGGVLVRNEAGDTLGAVGITGDTSENDETCAVAGIETVGLIPDCG</sequence>
<dbReference type="RefSeq" id="WP_029062756.1">
    <property type="nucleotide sequence ID" value="NZ_CANMGD010000005.1"/>
</dbReference>
<proteinExistence type="predicted"/>
<name>A0A0M6ZAW1_9HYPH</name>
<keyword evidence="2" id="KW-1185">Reference proteome</keyword>
<dbReference type="EMBL" id="CXWC01000002">
    <property type="protein sequence ID" value="CTQ66699.1"/>
    <property type="molecule type" value="Genomic_DNA"/>
</dbReference>